<protein>
    <recommendedName>
        <fullName evidence="6">Clp R domain-containing protein</fullName>
    </recommendedName>
</protein>
<feature type="transmembrane region" description="Helical" evidence="2">
    <location>
        <begin position="228"/>
        <end position="251"/>
    </location>
</feature>
<dbReference type="EMBL" id="PFPR01000075">
    <property type="protein sequence ID" value="PJA01383.1"/>
    <property type="molecule type" value="Genomic_DNA"/>
</dbReference>
<proteinExistence type="predicted"/>
<feature type="compositionally biased region" description="Basic and acidic residues" evidence="1">
    <location>
        <begin position="121"/>
        <end position="194"/>
    </location>
</feature>
<keyword evidence="2" id="KW-0812">Transmembrane</keyword>
<dbReference type="Proteomes" id="UP000229364">
    <property type="component" value="Unassembled WGS sequence"/>
</dbReference>
<keyword evidence="2" id="KW-1133">Transmembrane helix</keyword>
<evidence type="ECO:0000256" key="2">
    <source>
        <dbReference type="SAM" id="Phobius"/>
    </source>
</evidence>
<organism evidence="4 5">
    <name type="scientific">bacterium (Candidatus Gribaldobacteria) CG_4_10_14_0_2_um_filter_41_16</name>
    <dbReference type="NCBI Taxonomy" id="2014265"/>
    <lineage>
        <taxon>Bacteria</taxon>
        <taxon>Candidatus Gribaldobacteria</taxon>
    </lineage>
</organism>
<sequence length="563" mass="60502">MKRGFIFSFLFILFLSFVGCGDNVSKQQAAQARQQAAEAQTIAKDAQTQETVTGTETTTTPPAASEPTTAPTTPTTTAKSGFPGWLMGLLVFGIAVCIAFSVWLARRQGQQTEPVVEDEEDKSKSGDELEIPEFLKRARREREKKDLKIKLGPEQPVDKGEEPKSDKPWDLDDELKKAFGDKDKKDPKPEKLEPEILTFVEEESKKLKSEPETEPKDKDEKPKSVKPVVTTLLLLAGAFVFLMSASVPVVAANNTSDTISAILATDASQNTALQANKSAIAALNAKISQHIANPGGSALTQSEVEEWAKEAAREVAGSGISAEDVIRLINKRAVTLNSKNGELAKLKNVDKKNAETADRALTEALTGQKVLLEGFGATQAEVSQYLAATDPLVKAAVVKTVLDRFKEGIKPDLSGYVKLTDAEKLATKVALDQEISDRKAGDEAVIAKIPTCEQLTTDLSKFLIKEGYLTKSAGDLAYDPKGSGEEAAEKVRTDLATQIAIKADGDTLDQVAGQVDKTKQAIAVLTVGGHFNGAEKEAARKILGISEEEAKKIAKKAKALGLK</sequence>
<dbReference type="AlphaFoldDB" id="A0A2M7VHV2"/>
<evidence type="ECO:0000256" key="1">
    <source>
        <dbReference type="SAM" id="MobiDB-lite"/>
    </source>
</evidence>
<evidence type="ECO:0008006" key="6">
    <source>
        <dbReference type="Google" id="ProtNLM"/>
    </source>
</evidence>
<keyword evidence="3" id="KW-0732">Signal</keyword>
<comment type="caution">
    <text evidence="4">The sequence shown here is derived from an EMBL/GenBank/DDBJ whole genome shotgun (WGS) entry which is preliminary data.</text>
</comment>
<name>A0A2M7VHV2_9BACT</name>
<reference evidence="5" key="1">
    <citation type="submission" date="2017-09" db="EMBL/GenBank/DDBJ databases">
        <title>Depth-based differentiation of microbial function through sediment-hosted aquifers and enrichment of novel symbionts in the deep terrestrial subsurface.</title>
        <authorList>
            <person name="Probst A.J."/>
            <person name="Ladd B."/>
            <person name="Jarett J.K."/>
            <person name="Geller-Mcgrath D.E."/>
            <person name="Sieber C.M.K."/>
            <person name="Emerson J.B."/>
            <person name="Anantharaman K."/>
            <person name="Thomas B.C."/>
            <person name="Malmstrom R."/>
            <person name="Stieglmeier M."/>
            <person name="Klingl A."/>
            <person name="Woyke T."/>
            <person name="Ryan C.M."/>
            <person name="Banfield J.F."/>
        </authorList>
    </citation>
    <scope>NUCLEOTIDE SEQUENCE [LARGE SCALE GENOMIC DNA]</scope>
</reference>
<feature type="region of interest" description="Disordered" evidence="1">
    <location>
        <begin position="42"/>
        <end position="77"/>
    </location>
</feature>
<feature type="transmembrane region" description="Helical" evidence="2">
    <location>
        <begin position="85"/>
        <end position="105"/>
    </location>
</feature>
<evidence type="ECO:0000313" key="5">
    <source>
        <dbReference type="Proteomes" id="UP000229364"/>
    </source>
</evidence>
<feature type="chain" id="PRO_5014889320" description="Clp R domain-containing protein" evidence="3">
    <location>
        <begin position="21"/>
        <end position="563"/>
    </location>
</feature>
<feature type="compositionally biased region" description="Basic and acidic residues" evidence="1">
    <location>
        <begin position="202"/>
        <end position="223"/>
    </location>
</feature>
<feature type="signal peptide" evidence="3">
    <location>
        <begin position="1"/>
        <end position="20"/>
    </location>
</feature>
<evidence type="ECO:0000313" key="4">
    <source>
        <dbReference type="EMBL" id="PJA01383.1"/>
    </source>
</evidence>
<keyword evidence="2" id="KW-0472">Membrane</keyword>
<feature type="region of interest" description="Disordered" evidence="1">
    <location>
        <begin position="109"/>
        <end position="224"/>
    </location>
</feature>
<evidence type="ECO:0000256" key="3">
    <source>
        <dbReference type="SAM" id="SignalP"/>
    </source>
</evidence>
<accession>A0A2M7VHV2</accession>
<gene>
    <name evidence="4" type="ORF">COX74_02990</name>
</gene>
<dbReference type="PROSITE" id="PS51257">
    <property type="entry name" value="PROKAR_LIPOPROTEIN"/>
    <property type="match status" value="1"/>
</dbReference>